<dbReference type="EMBL" id="JBJJXI010000095">
    <property type="protein sequence ID" value="KAL3393876.1"/>
    <property type="molecule type" value="Genomic_DNA"/>
</dbReference>
<keyword evidence="2" id="KW-1185">Reference proteome</keyword>
<comment type="caution">
    <text evidence="1">The sequence shown here is derived from an EMBL/GenBank/DDBJ whole genome shotgun (WGS) entry which is preliminary data.</text>
</comment>
<accession>A0ABD2WLQ4</accession>
<sequence>MIQLQPDEASKLLTSAHYYELAELSIWSALSENQSKAYVLYVSELMSRRFFRSWAPDPFWQLIHYRLPVLCCDLILDTLMNQDLCNICLAITI</sequence>
<dbReference type="Proteomes" id="UP001627154">
    <property type="component" value="Unassembled WGS sequence"/>
</dbReference>
<reference evidence="1 2" key="1">
    <citation type="journal article" date="2024" name="bioRxiv">
        <title>A reference genome for Trichogramma kaykai: A tiny desert-dwelling parasitoid wasp with competing sex-ratio distorters.</title>
        <authorList>
            <person name="Culotta J."/>
            <person name="Lindsey A.R."/>
        </authorList>
    </citation>
    <scope>NUCLEOTIDE SEQUENCE [LARGE SCALE GENOMIC DNA]</scope>
    <source>
        <strain evidence="1 2">KSX58</strain>
    </source>
</reference>
<dbReference type="AlphaFoldDB" id="A0ABD2WLQ4"/>
<protein>
    <submittedName>
        <fullName evidence="1">Uncharacterized protein</fullName>
    </submittedName>
</protein>
<name>A0ABD2WLQ4_9HYME</name>
<gene>
    <name evidence="1" type="ORF">TKK_011742</name>
</gene>
<proteinExistence type="predicted"/>
<evidence type="ECO:0000313" key="2">
    <source>
        <dbReference type="Proteomes" id="UP001627154"/>
    </source>
</evidence>
<organism evidence="1 2">
    <name type="scientific">Trichogramma kaykai</name>
    <dbReference type="NCBI Taxonomy" id="54128"/>
    <lineage>
        <taxon>Eukaryota</taxon>
        <taxon>Metazoa</taxon>
        <taxon>Ecdysozoa</taxon>
        <taxon>Arthropoda</taxon>
        <taxon>Hexapoda</taxon>
        <taxon>Insecta</taxon>
        <taxon>Pterygota</taxon>
        <taxon>Neoptera</taxon>
        <taxon>Endopterygota</taxon>
        <taxon>Hymenoptera</taxon>
        <taxon>Apocrita</taxon>
        <taxon>Proctotrupomorpha</taxon>
        <taxon>Chalcidoidea</taxon>
        <taxon>Trichogrammatidae</taxon>
        <taxon>Trichogramma</taxon>
    </lineage>
</organism>
<evidence type="ECO:0000313" key="1">
    <source>
        <dbReference type="EMBL" id="KAL3393876.1"/>
    </source>
</evidence>